<evidence type="ECO:0000313" key="2">
    <source>
        <dbReference type="Proteomes" id="UP000078543"/>
    </source>
</evidence>
<comment type="caution">
    <text evidence="1">The sequence shown here is derived from an EMBL/GenBank/DDBJ whole genome shotgun (WGS) entry which is preliminary data.</text>
</comment>
<dbReference type="AlphaFoldDB" id="A0A178MG75"/>
<evidence type="ECO:0000313" key="1">
    <source>
        <dbReference type="EMBL" id="OAN47147.1"/>
    </source>
</evidence>
<dbReference type="RefSeq" id="WP_068503487.1">
    <property type="nucleotide sequence ID" value="NZ_LWQU01000168.1"/>
</dbReference>
<name>A0A178MG75_9PROT</name>
<organism evidence="1 2">
    <name type="scientific">Magnetospirillum moscoviense</name>
    <dbReference type="NCBI Taxonomy" id="1437059"/>
    <lineage>
        <taxon>Bacteria</taxon>
        <taxon>Pseudomonadati</taxon>
        <taxon>Pseudomonadota</taxon>
        <taxon>Alphaproteobacteria</taxon>
        <taxon>Rhodospirillales</taxon>
        <taxon>Rhodospirillaceae</taxon>
        <taxon>Magnetospirillum</taxon>
    </lineage>
</organism>
<keyword evidence="2" id="KW-1185">Reference proteome</keyword>
<gene>
    <name evidence="1" type="ORF">A6A05_15750</name>
</gene>
<protein>
    <submittedName>
        <fullName evidence="1">Uncharacterized protein</fullName>
    </submittedName>
</protein>
<accession>A0A178MG75</accession>
<proteinExistence type="predicted"/>
<reference evidence="1 2" key="1">
    <citation type="submission" date="2016-04" db="EMBL/GenBank/DDBJ databases">
        <title>Draft genome sequence of freshwater magnetotactic bacteria Magnetospirillum marisnigri SP-1 and Magnetospirillum moscoviense BB-1.</title>
        <authorList>
            <person name="Koziaeva V."/>
            <person name="Dziuba M.V."/>
            <person name="Ivanov T.M."/>
            <person name="Kuznetsov B."/>
            <person name="Grouzdev D.S."/>
        </authorList>
    </citation>
    <scope>NUCLEOTIDE SEQUENCE [LARGE SCALE GENOMIC DNA]</scope>
    <source>
        <strain evidence="1 2">BB-1</strain>
    </source>
</reference>
<dbReference type="EMBL" id="LWQU01000168">
    <property type="protein sequence ID" value="OAN47147.1"/>
    <property type="molecule type" value="Genomic_DNA"/>
</dbReference>
<dbReference type="STRING" id="1437059.A6A05_15750"/>
<dbReference type="Proteomes" id="UP000078543">
    <property type="component" value="Unassembled WGS sequence"/>
</dbReference>
<sequence>MTIHQKPQRRFEKGKGRRLNIPKIDSNEAWQFTRNGQVYDHWRNPALQAMHQAAFLAYARYQIGAARQARLDGRPADAATSLQLAASFRRTVQGERIKP</sequence>